<dbReference type="InterPro" id="IPR039325">
    <property type="entry name" value="NDX"/>
</dbReference>
<name>A0A8X9A4R6_SALSN</name>
<comment type="caution">
    <text evidence="2">The sequence shown here is derived from an EMBL/GenBank/DDBJ whole genome shotgun (WGS) entry which is preliminary data.</text>
</comment>
<organism evidence="2">
    <name type="scientific">Salvia splendens</name>
    <name type="common">Scarlet sage</name>
    <dbReference type="NCBI Taxonomy" id="180675"/>
    <lineage>
        <taxon>Eukaryota</taxon>
        <taxon>Viridiplantae</taxon>
        <taxon>Streptophyta</taxon>
        <taxon>Embryophyta</taxon>
        <taxon>Tracheophyta</taxon>
        <taxon>Spermatophyta</taxon>
        <taxon>Magnoliopsida</taxon>
        <taxon>eudicotyledons</taxon>
        <taxon>Gunneridae</taxon>
        <taxon>Pentapetalae</taxon>
        <taxon>asterids</taxon>
        <taxon>lamiids</taxon>
        <taxon>Lamiales</taxon>
        <taxon>Lamiaceae</taxon>
        <taxon>Nepetoideae</taxon>
        <taxon>Mentheae</taxon>
        <taxon>Salviinae</taxon>
        <taxon>Salvia</taxon>
        <taxon>Salvia subgen. Calosphace</taxon>
        <taxon>core Calosphace</taxon>
    </lineage>
</organism>
<feature type="domain" description="Nodulin homeobox N-terminal" evidence="1">
    <location>
        <begin position="102"/>
        <end position="301"/>
    </location>
</feature>
<reference evidence="2" key="1">
    <citation type="submission" date="2018-01" db="EMBL/GenBank/DDBJ databases">
        <authorList>
            <person name="Mao J.F."/>
        </authorList>
    </citation>
    <scope>NUCLEOTIDE SEQUENCE</scope>
    <source>
        <strain evidence="2">Huo1</strain>
        <tissue evidence="2">Leaf</tissue>
    </source>
</reference>
<gene>
    <name evidence="2" type="ORF">SASPL_111892</name>
</gene>
<dbReference type="EMBL" id="PNBA02000004">
    <property type="protein sequence ID" value="KAG6427646.1"/>
    <property type="molecule type" value="Genomic_DNA"/>
</dbReference>
<evidence type="ECO:0000313" key="2">
    <source>
        <dbReference type="EMBL" id="KAG6427646.1"/>
    </source>
</evidence>
<dbReference type="Proteomes" id="UP000298416">
    <property type="component" value="Unassembled WGS sequence"/>
</dbReference>
<dbReference type="PANTHER" id="PTHR35743:SF1">
    <property type="entry name" value="NODULIN HOMEOBOX"/>
    <property type="match status" value="1"/>
</dbReference>
<protein>
    <recommendedName>
        <fullName evidence="1">Nodulin homeobox N-terminal domain-containing protein</fullName>
    </recommendedName>
</protein>
<evidence type="ECO:0000259" key="1">
    <source>
        <dbReference type="Pfam" id="PF25246"/>
    </source>
</evidence>
<evidence type="ECO:0000313" key="3">
    <source>
        <dbReference type="Proteomes" id="UP000298416"/>
    </source>
</evidence>
<proteinExistence type="predicted"/>
<dbReference type="GO" id="GO:0003697">
    <property type="term" value="F:single-stranded DNA binding"/>
    <property type="evidence" value="ECO:0007669"/>
    <property type="project" value="InterPro"/>
</dbReference>
<dbReference type="GO" id="GO:0009908">
    <property type="term" value="P:flower development"/>
    <property type="evidence" value="ECO:0007669"/>
    <property type="project" value="InterPro"/>
</dbReference>
<dbReference type="AlphaFoldDB" id="A0A8X9A4R6"/>
<dbReference type="Pfam" id="PF25246">
    <property type="entry name" value="Nodulin_N"/>
    <property type="match status" value="1"/>
</dbReference>
<sequence>MKEPIPVGTLPPFSRRRLHSITDPISPQTIRRSLRSVDFSPLRTHSLDSLADSGLRRFGVAPSVPVALSSVWNHRRRAHQLPRRTAVMLSVHHIHYNCSLLGFSAEVDLEKFARNLPLHLIAEIMVWEREKFTFKYLLCGILLLHSMCDLASRVPKIEQILLEDMKISEQLIDLVFYLLFVDMYLLLSILESHTIPNDMVLLHSALVACSLQLLTVIVSPHYQEVAQALTVYYKVYIFKEAAFAAVCVDVKYLQTNDSSRSASPTTEETLNHLWQQCDSSLQFLQPLCQQKMFRECIVNNQVFLDFTLSSD</sequence>
<dbReference type="InterPro" id="IPR057287">
    <property type="entry name" value="Ndx_N"/>
</dbReference>
<accession>A0A8X9A4R6</accession>
<keyword evidence="3" id="KW-1185">Reference proteome</keyword>
<reference evidence="2" key="2">
    <citation type="submission" date="2020-08" db="EMBL/GenBank/DDBJ databases">
        <title>Plant Genome Project.</title>
        <authorList>
            <person name="Zhang R.-G."/>
        </authorList>
    </citation>
    <scope>NUCLEOTIDE SEQUENCE</scope>
    <source>
        <strain evidence="2">Huo1</strain>
        <tissue evidence="2">Leaf</tissue>
    </source>
</reference>
<dbReference type="PANTHER" id="PTHR35743">
    <property type="entry name" value="NODULIN HOMEOBOX"/>
    <property type="match status" value="1"/>
</dbReference>